<proteinExistence type="predicted"/>
<evidence type="ECO:0000313" key="4">
    <source>
        <dbReference type="Proteomes" id="UP001234495"/>
    </source>
</evidence>
<dbReference type="PROSITE" id="PS51257">
    <property type="entry name" value="PROKAR_LIPOPROTEIN"/>
    <property type="match status" value="1"/>
</dbReference>
<feature type="domain" description="YtkA-like" evidence="2">
    <location>
        <begin position="43"/>
        <end position="116"/>
    </location>
</feature>
<feature type="signal peptide" evidence="1">
    <location>
        <begin position="1"/>
        <end position="20"/>
    </location>
</feature>
<feature type="chain" id="PRO_5045174556" description="YtkA-like domain-containing protein" evidence="1">
    <location>
        <begin position="21"/>
        <end position="157"/>
    </location>
</feature>
<keyword evidence="4" id="KW-1185">Reference proteome</keyword>
<accession>A0ABT9ZH61</accession>
<organism evidence="3 4">
    <name type="scientific">Metabacillus malikii</name>
    <dbReference type="NCBI Taxonomy" id="1504265"/>
    <lineage>
        <taxon>Bacteria</taxon>
        <taxon>Bacillati</taxon>
        <taxon>Bacillota</taxon>
        <taxon>Bacilli</taxon>
        <taxon>Bacillales</taxon>
        <taxon>Bacillaceae</taxon>
        <taxon>Metabacillus</taxon>
    </lineage>
</organism>
<gene>
    <name evidence="3" type="ORF">J2S19_002403</name>
</gene>
<dbReference type="RefSeq" id="WP_307341569.1">
    <property type="nucleotide sequence ID" value="NZ_JAUSUD010000010.1"/>
</dbReference>
<evidence type="ECO:0000313" key="3">
    <source>
        <dbReference type="EMBL" id="MDQ0231141.1"/>
    </source>
</evidence>
<dbReference type="Proteomes" id="UP001234495">
    <property type="component" value="Unassembled WGS sequence"/>
</dbReference>
<dbReference type="Pfam" id="PF13115">
    <property type="entry name" value="YtkA"/>
    <property type="match status" value="1"/>
</dbReference>
<comment type="caution">
    <text evidence="3">The sequence shown here is derived from an EMBL/GenBank/DDBJ whole genome shotgun (WGS) entry which is preliminary data.</text>
</comment>
<name>A0ABT9ZH61_9BACI</name>
<dbReference type="InterPro" id="IPR032693">
    <property type="entry name" value="YtkA-like_dom"/>
</dbReference>
<dbReference type="EMBL" id="JAUSUD010000010">
    <property type="protein sequence ID" value="MDQ0231141.1"/>
    <property type="molecule type" value="Genomic_DNA"/>
</dbReference>
<reference evidence="3 4" key="1">
    <citation type="submission" date="2023-07" db="EMBL/GenBank/DDBJ databases">
        <title>Genomic Encyclopedia of Type Strains, Phase IV (KMG-IV): sequencing the most valuable type-strain genomes for metagenomic binning, comparative biology and taxonomic classification.</title>
        <authorList>
            <person name="Goeker M."/>
        </authorList>
    </citation>
    <scope>NUCLEOTIDE SEQUENCE [LARGE SCALE GENOMIC DNA]</scope>
    <source>
        <strain evidence="3 4">DSM 29005</strain>
    </source>
</reference>
<keyword evidence="1" id="KW-0732">Signal</keyword>
<protein>
    <recommendedName>
        <fullName evidence="2">YtkA-like domain-containing protein</fullName>
    </recommendedName>
</protein>
<evidence type="ECO:0000259" key="2">
    <source>
        <dbReference type="Pfam" id="PF13115"/>
    </source>
</evidence>
<evidence type="ECO:0000256" key="1">
    <source>
        <dbReference type="SAM" id="SignalP"/>
    </source>
</evidence>
<sequence length="157" mass="17998">MKKRLLVFLLLLLGMVVFTACQESEDHNKHETNSQDDEVLAPRVEIVVAEKAEKNQDVPIAAKVYYGEELVDDAEVRFEIKRNDESEEIDAKLAETGTYEITYQFKEDGIYTIIAHTDVRKIHTMPSTDIQIGEIDEAMKKEHEDAQTNNGTHHDHE</sequence>